<dbReference type="Gene3D" id="1.20.1530.10">
    <property type="entry name" value="Na+/H+ antiporter like domain"/>
    <property type="match status" value="1"/>
</dbReference>
<feature type="transmembrane region" description="Helical" evidence="6">
    <location>
        <begin position="338"/>
        <end position="357"/>
    </location>
</feature>
<feature type="transmembrane region" description="Helical" evidence="6">
    <location>
        <begin position="229"/>
        <end position="259"/>
    </location>
</feature>
<feature type="transmembrane region" description="Helical" evidence="6">
    <location>
        <begin position="405"/>
        <end position="430"/>
    </location>
</feature>
<evidence type="ECO:0000256" key="3">
    <source>
        <dbReference type="ARBA" id="ARBA00022692"/>
    </source>
</evidence>
<dbReference type="Proteomes" id="UP000238823">
    <property type="component" value="Unassembled WGS sequence"/>
</dbReference>
<dbReference type="NCBIfam" id="TIGR00773">
    <property type="entry name" value="NhaA"/>
    <property type="match status" value="1"/>
</dbReference>
<dbReference type="OrthoDB" id="9808135at2"/>
<dbReference type="InterPro" id="IPR004670">
    <property type="entry name" value="NhaA"/>
</dbReference>
<evidence type="ECO:0000256" key="2">
    <source>
        <dbReference type="ARBA" id="ARBA00022475"/>
    </source>
</evidence>
<dbReference type="GO" id="GO:0005886">
    <property type="term" value="C:plasma membrane"/>
    <property type="evidence" value="ECO:0007669"/>
    <property type="project" value="UniProtKB-SubCell"/>
</dbReference>
<reference evidence="7 8" key="1">
    <citation type="submission" date="2018-03" db="EMBL/GenBank/DDBJ databases">
        <title>Draft Genome Sequences of the Obligatory Marine Myxobacteria Enhygromyxa salina SWB007.</title>
        <authorList>
            <person name="Poehlein A."/>
            <person name="Moghaddam J.A."/>
            <person name="Harms H."/>
            <person name="Alanjari M."/>
            <person name="Koenig G.M."/>
            <person name="Daniel R."/>
            <person name="Schaeberle T.F."/>
        </authorList>
    </citation>
    <scope>NUCLEOTIDE SEQUENCE [LARGE SCALE GENOMIC DNA]</scope>
    <source>
        <strain evidence="7 8">SWB007</strain>
    </source>
</reference>
<name>A0A2S9YLJ2_9BACT</name>
<feature type="transmembrane region" description="Helical" evidence="6">
    <location>
        <begin position="442"/>
        <end position="463"/>
    </location>
</feature>
<dbReference type="PANTHER" id="PTHR30341:SF0">
    <property type="entry name" value="NA(+)_H(+) ANTIPORTER NHAA"/>
    <property type="match status" value="1"/>
</dbReference>
<accession>A0A2S9YLJ2</accession>
<evidence type="ECO:0000313" key="8">
    <source>
        <dbReference type="Proteomes" id="UP000238823"/>
    </source>
</evidence>
<dbReference type="EMBL" id="PVNL01000087">
    <property type="protein sequence ID" value="PRQ05975.1"/>
    <property type="molecule type" value="Genomic_DNA"/>
</dbReference>
<evidence type="ECO:0000256" key="4">
    <source>
        <dbReference type="ARBA" id="ARBA00022989"/>
    </source>
</evidence>
<comment type="subcellular location">
    <subcellularLocation>
        <location evidence="1">Cell inner membrane</location>
        <topology evidence="1">Multi-pass membrane protein</topology>
    </subcellularLocation>
    <subcellularLocation>
        <location evidence="6">Cell membrane</location>
        <topology evidence="6">Multi-pass membrane protein</topology>
    </subcellularLocation>
</comment>
<evidence type="ECO:0000313" key="7">
    <source>
        <dbReference type="EMBL" id="PRQ05975.1"/>
    </source>
</evidence>
<keyword evidence="4 6" id="KW-1133">Transmembrane helix</keyword>
<keyword evidence="3 6" id="KW-0812">Transmembrane</keyword>
<dbReference type="GO" id="GO:0006885">
    <property type="term" value="P:regulation of pH"/>
    <property type="evidence" value="ECO:0007669"/>
    <property type="project" value="UniProtKB-UniRule"/>
</dbReference>
<comment type="caution">
    <text evidence="7">The sequence shown here is derived from an EMBL/GenBank/DDBJ whole genome shotgun (WGS) entry which is preliminary data.</text>
</comment>
<feature type="transmembrane region" description="Helical" evidence="6">
    <location>
        <begin position="148"/>
        <end position="167"/>
    </location>
</feature>
<feature type="transmembrane region" description="Helical" evidence="6">
    <location>
        <begin position="121"/>
        <end position="142"/>
    </location>
</feature>
<organism evidence="7 8">
    <name type="scientific">Enhygromyxa salina</name>
    <dbReference type="NCBI Taxonomy" id="215803"/>
    <lineage>
        <taxon>Bacteria</taxon>
        <taxon>Pseudomonadati</taxon>
        <taxon>Myxococcota</taxon>
        <taxon>Polyangia</taxon>
        <taxon>Nannocystales</taxon>
        <taxon>Nannocystaceae</taxon>
        <taxon>Enhygromyxa</taxon>
    </lineage>
</organism>
<protein>
    <recommendedName>
        <fullName evidence="6">Na(+)/H(+) antiporter NhaA</fullName>
    </recommendedName>
    <alternativeName>
        <fullName evidence="6">Sodium/proton antiporter NhaA</fullName>
    </alternativeName>
</protein>
<dbReference type="Pfam" id="PF06965">
    <property type="entry name" value="Na_H_antiport_1"/>
    <property type="match status" value="1"/>
</dbReference>
<keyword evidence="6" id="KW-0406">Ion transport</keyword>
<comment type="function">
    <text evidence="6">Na(+)/H(+) antiporter that extrudes sodium in exchange for external protons.</text>
</comment>
<keyword evidence="6" id="KW-0739">Sodium transport</keyword>
<keyword evidence="6" id="KW-0915">Sodium</keyword>
<dbReference type="PANTHER" id="PTHR30341">
    <property type="entry name" value="SODIUM ION/PROTON ANTIPORTER NHAA-RELATED"/>
    <property type="match status" value="1"/>
</dbReference>
<feature type="transmembrane region" description="Helical" evidence="6">
    <location>
        <begin position="32"/>
        <end position="56"/>
    </location>
</feature>
<dbReference type="AlphaFoldDB" id="A0A2S9YLJ2"/>
<comment type="catalytic activity">
    <reaction evidence="6">
        <text>Na(+)(in) + 2 H(+)(out) = Na(+)(out) + 2 H(+)(in)</text>
        <dbReference type="Rhea" id="RHEA:29251"/>
        <dbReference type="ChEBI" id="CHEBI:15378"/>
        <dbReference type="ChEBI" id="CHEBI:29101"/>
    </reaction>
</comment>
<keyword evidence="6" id="KW-0813">Transport</keyword>
<keyword evidence="2 6" id="KW-1003">Cell membrane</keyword>
<dbReference type="InterPro" id="IPR023171">
    <property type="entry name" value="Na/H_antiporter_dom_sf"/>
</dbReference>
<proteinExistence type="inferred from homology"/>
<comment type="similarity">
    <text evidence="6">Belongs to the NhaA Na(+)/H(+) (TC 2.A.33) antiporter family.</text>
</comment>
<sequence length="473" mass="50415">MAIAHRSRLRSRLETRARSAERVRALLPLTRFLHLGEIAGGPLLIAAVVALIWANIPGAGYTALWRHELTLSLGWLSRTEPLNRWVTDALLPLFFFVAGLEIKRELVHGELDSWRRAALPLAVAIGGIVVPMGCYLAFTHGSPESRGWAIPVATDIAFALALLGLLGDRAPRSVKVLALAFAAIDDIGATLIVAVFYSAHLSWPALVVAAGFLLLILSCRWLSVRGELIYWLLGAGFVASVLQGGIHSTVAGLVLGMLAPSHSLFSREDLVARLDEVSGHISDLDARLAQFEESGQDTECHEYEELLERQAAYLAELEELTVGYEAPADRELRRVTPWVSYLVLPVFGLANAGVPITTDALGSLVTLGASLAIVVALTIGKPVGFLLAAWLALRTGLAQLPEGVGWRHLAVVGMLAGVGFTVSLFIAQLAFTAGGGLDRIKLAVLLGSFIAAALGTGTGYALLRPSESRASPT</sequence>
<dbReference type="HAMAP" id="MF_01844">
    <property type="entry name" value="NhaA"/>
    <property type="match status" value="1"/>
</dbReference>
<feature type="transmembrane region" description="Helical" evidence="6">
    <location>
        <begin position="203"/>
        <end position="222"/>
    </location>
</feature>
<feature type="transmembrane region" description="Helical" evidence="6">
    <location>
        <begin position="364"/>
        <end position="393"/>
    </location>
</feature>
<feature type="transmembrane region" description="Helical" evidence="6">
    <location>
        <begin position="82"/>
        <end position="100"/>
    </location>
</feature>
<evidence type="ECO:0000256" key="6">
    <source>
        <dbReference type="HAMAP-Rule" id="MF_01844"/>
    </source>
</evidence>
<keyword evidence="5 6" id="KW-0472">Membrane</keyword>
<dbReference type="RefSeq" id="WP_106091268.1">
    <property type="nucleotide sequence ID" value="NZ_PVNL01000087.1"/>
</dbReference>
<feature type="transmembrane region" description="Helical" evidence="6">
    <location>
        <begin position="176"/>
        <end position="197"/>
    </location>
</feature>
<gene>
    <name evidence="6 7" type="primary">nhaA</name>
    <name evidence="7" type="ORF">ENSA7_43360</name>
</gene>
<dbReference type="GO" id="GO:0015385">
    <property type="term" value="F:sodium:proton antiporter activity"/>
    <property type="evidence" value="ECO:0007669"/>
    <property type="project" value="UniProtKB-UniRule"/>
</dbReference>
<evidence type="ECO:0000256" key="1">
    <source>
        <dbReference type="ARBA" id="ARBA00004429"/>
    </source>
</evidence>
<keyword evidence="6" id="KW-0050">Antiport</keyword>
<evidence type="ECO:0000256" key="5">
    <source>
        <dbReference type="ARBA" id="ARBA00023136"/>
    </source>
</evidence>